<dbReference type="GO" id="GO:0012505">
    <property type="term" value="C:endomembrane system"/>
    <property type="evidence" value="ECO:0007669"/>
    <property type="project" value="UniProtKB-SubCell"/>
</dbReference>
<accession>A0A017RZQ2</accession>
<reference evidence="7 8" key="1">
    <citation type="journal article" date="2014" name="Genome Announc.">
        <title>Draft Genome Sequence of Fervidicella metallireducens Strain AeBT, an Iron-Reducing Thermoanaerobe from the Great Artesian Basin.</title>
        <authorList>
            <person name="Patel B.K."/>
        </authorList>
    </citation>
    <scope>NUCLEOTIDE SEQUENCE [LARGE SCALE GENOMIC DNA]</scope>
    <source>
        <strain evidence="7 8">AeB</strain>
    </source>
</reference>
<proteinExistence type="inferred from homology"/>
<evidence type="ECO:0000313" key="8">
    <source>
        <dbReference type="Proteomes" id="UP000019681"/>
    </source>
</evidence>
<evidence type="ECO:0000256" key="4">
    <source>
        <dbReference type="ARBA" id="ARBA00022989"/>
    </source>
</evidence>
<keyword evidence="4 6" id="KW-1133">Transmembrane helix</keyword>
<evidence type="ECO:0000313" key="7">
    <source>
        <dbReference type="EMBL" id="EYE89415.1"/>
    </source>
</evidence>
<feature type="transmembrane region" description="Helical" evidence="6">
    <location>
        <begin position="6"/>
        <end position="26"/>
    </location>
</feature>
<feature type="transmembrane region" description="Helical" evidence="6">
    <location>
        <begin position="469"/>
        <end position="488"/>
    </location>
</feature>
<dbReference type="Proteomes" id="UP000019681">
    <property type="component" value="Unassembled WGS sequence"/>
</dbReference>
<keyword evidence="5 6" id="KW-0472">Membrane</keyword>
<gene>
    <name evidence="7" type="ORF">Q428_02875</name>
</gene>
<dbReference type="RefSeq" id="WP_035377963.1">
    <property type="nucleotide sequence ID" value="NZ_AZQP01000005.1"/>
</dbReference>
<protein>
    <recommendedName>
        <fullName evidence="9">DUF445 family protein</fullName>
    </recommendedName>
</protein>
<dbReference type="AlphaFoldDB" id="A0A017RZQ2"/>
<evidence type="ECO:0000256" key="3">
    <source>
        <dbReference type="ARBA" id="ARBA00022692"/>
    </source>
</evidence>
<dbReference type="PANTHER" id="PTHR35791">
    <property type="entry name" value="UPF0754 MEMBRANE PROTEIN YHEB"/>
    <property type="match status" value="1"/>
</dbReference>
<evidence type="ECO:0000256" key="5">
    <source>
        <dbReference type="ARBA" id="ARBA00023136"/>
    </source>
</evidence>
<dbReference type="Pfam" id="PF04286">
    <property type="entry name" value="DUF445"/>
    <property type="match status" value="1"/>
</dbReference>
<dbReference type="InterPro" id="IPR007383">
    <property type="entry name" value="DUF445"/>
</dbReference>
<evidence type="ECO:0000256" key="6">
    <source>
        <dbReference type="SAM" id="Phobius"/>
    </source>
</evidence>
<keyword evidence="3 6" id="KW-0812">Transmembrane</keyword>
<keyword evidence="8" id="KW-1185">Reference proteome</keyword>
<organism evidence="7 8">
    <name type="scientific">Fervidicella metallireducens AeB</name>
    <dbReference type="NCBI Taxonomy" id="1403537"/>
    <lineage>
        <taxon>Bacteria</taxon>
        <taxon>Bacillati</taxon>
        <taxon>Bacillota</taxon>
        <taxon>Clostridia</taxon>
        <taxon>Eubacteriales</taxon>
        <taxon>Clostridiaceae</taxon>
        <taxon>Fervidicella</taxon>
    </lineage>
</organism>
<comment type="similarity">
    <text evidence="2">Belongs to the UPF0754 family.</text>
</comment>
<evidence type="ECO:0000256" key="1">
    <source>
        <dbReference type="ARBA" id="ARBA00004308"/>
    </source>
</evidence>
<evidence type="ECO:0000256" key="2">
    <source>
        <dbReference type="ARBA" id="ARBA00008053"/>
    </source>
</evidence>
<sequence>MKFLVPVVIGAVIGYITNWLAIKMLFRPYEEKRIFGIKIPFTPGLIPKERFRIARSVGETVGTHLLSSDMLAEALQSEGVNKHIRVWIHEKIASIKESNLTIEEQLKKVSGDDYEKIRALVNDKTSDYIYNLLKKEEFQRLLSENLKGSFENSYDEFLKGDKLSHLKDKISDFIGETTSSGNLSEKIEMVILDKVKDLELDERNINEVIPSVVINTAKVYIYNHSGEITEAIKDIMNQEESQLKFKNAVINLIELNFGKMISMFMNPEMIASKILVFAENYLAKEENQKNISVMLINSMDKLLNKKICDVVSSIPYETKSQVVSEIKNFIVNYLNDKSMRVMLINSIEDKIREKDVVIKGAVSEIIDRKVIEVINSEKTGIEIKNLTEKGINVLLNKPSAIVFEKLETPIGNRLVNVLRDNVFSLINKKSTDIIELLDIPKIVEDRINSFDVEFAEKLILDIASKELRAITWLGALLGGIIGIITPLLQF</sequence>
<dbReference type="OrthoDB" id="9787430at2"/>
<evidence type="ECO:0008006" key="9">
    <source>
        <dbReference type="Google" id="ProtNLM"/>
    </source>
</evidence>
<dbReference type="PANTHER" id="PTHR35791:SF1">
    <property type="entry name" value="UPF0754 MEMBRANE PROTEIN YHEB"/>
    <property type="match status" value="1"/>
</dbReference>
<dbReference type="STRING" id="1403537.Q428_02875"/>
<comment type="caution">
    <text evidence="7">The sequence shown here is derived from an EMBL/GenBank/DDBJ whole genome shotgun (WGS) entry which is preliminary data.</text>
</comment>
<name>A0A017RZQ2_9CLOT</name>
<dbReference type="EMBL" id="AZQP01000005">
    <property type="protein sequence ID" value="EYE89415.1"/>
    <property type="molecule type" value="Genomic_DNA"/>
</dbReference>
<comment type="subcellular location">
    <subcellularLocation>
        <location evidence="1">Endomembrane system</location>
    </subcellularLocation>
</comment>